<protein>
    <submittedName>
        <fullName evidence="2">Lecithin-cholesterol acyltransferase-related</fullName>
    </submittedName>
</protein>
<evidence type="ECO:0000313" key="3">
    <source>
        <dbReference type="Proteomes" id="UP001149090"/>
    </source>
</evidence>
<dbReference type="InterPro" id="IPR029058">
    <property type="entry name" value="AB_hydrolase_fold"/>
</dbReference>
<proteinExistence type="predicted"/>
<dbReference type="Gene3D" id="3.40.50.1820">
    <property type="entry name" value="alpha/beta hydrolase"/>
    <property type="match status" value="1"/>
</dbReference>
<evidence type="ECO:0000256" key="1">
    <source>
        <dbReference type="SAM" id="SignalP"/>
    </source>
</evidence>
<dbReference type="GO" id="GO:0006629">
    <property type="term" value="P:lipid metabolic process"/>
    <property type="evidence" value="ECO:0007669"/>
    <property type="project" value="InterPro"/>
</dbReference>
<keyword evidence="2" id="KW-0012">Acyltransferase</keyword>
<dbReference type="OrthoDB" id="190846at2759"/>
<evidence type="ECO:0000313" key="2">
    <source>
        <dbReference type="EMBL" id="KAJ5069016.1"/>
    </source>
</evidence>
<name>A0A9Q0LAB0_ANAIG</name>
<dbReference type="EMBL" id="JAPDFW010000110">
    <property type="protein sequence ID" value="KAJ5069016.1"/>
    <property type="molecule type" value="Genomic_DNA"/>
</dbReference>
<accession>A0A9Q0LAB0</accession>
<sequence length="403" mass="45166">MKVFFIFFILILILTQTQEQVQEHLDPVVIIPGLGGTKLDIKLDNAKSDYWWCRTNADWYRIWVSASEMLPEVVDCFAERLSIVYDEQTNTWSDPEGVAVKTQNGLEAISNLDPELIFMGYFKDMINKFKDHGYQEGLSIFGLPYDWRWAPGLGLTEFVQNIKTTIEYAYNLNGGKKVTVVTHSMGCCLFLDLLNSVDDAWKEQYIKGWMAISPPWGGVGQAVVALLIGYTFGIPDLLLSAKECQILERTLPAIYFFLPKQVVYGDSPIVQTPTKTYTSSMTDLHQLLNDLNLPENTHSILDLVAGASEVVSAPNVQTHIFYGTSKKTPVGVVYHDKLGGDDYSIIEVDGDNTCASSIVRKIATLWSTQQQQAITTSTFDCEHQWSPSDESVVNGVLDFVLNN</sequence>
<keyword evidence="2" id="KW-0808">Transferase</keyword>
<reference evidence="2" key="1">
    <citation type="submission" date="2022-10" db="EMBL/GenBank/DDBJ databases">
        <title>Novel sulphate-reducing endosymbionts in the free-living metamonad Anaeramoeba.</title>
        <authorList>
            <person name="Jerlstrom-Hultqvist J."/>
            <person name="Cepicka I."/>
            <person name="Gallot-Lavallee L."/>
            <person name="Salas-Leiva D."/>
            <person name="Curtis B.A."/>
            <person name="Zahonova K."/>
            <person name="Pipaliya S."/>
            <person name="Dacks J."/>
            <person name="Roger A.J."/>
        </authorList>
    </citation>
    <scope>NUCLEOTIDE SEQUENCE</scope>
    <source>
        <strain evidence="2">BMAN</strain>
    </source>
</reference>
<dbReference type="Proteomes" id="UP001149090">
    <property type="component" value="Unassembled WGS sequence"/>
</dbReference>
<dbReference type="InterPro" id="IPR003386">
    <property type="entry name" value="LACT/PDAT_acylTrfase"/>
</dbReference>
<dbReference type="AlphaFoldDB" id="A0A9Q0LAB0"/>
<dbReference type="OMA" id="VVNWLCY"/>
<organism evidence="2 3">
    <name type="scientific">Anaeramoeba ignava</name>
    <name type="common">Anaerobic marine amoeba</name>
    <dbReference type="NCBI Taxonomy" id="1746090"/>
    <lineage>
        <taxon>Eukaryota</taxon>
        <taxon>Metamonada</taxon>
        <taxon>Anaeramoebidae</taxon>
        <taxon>Anaeramoeba</taxon>
    </lineage>
</organism>
<comment type="caution">
    <text evidence="2">The sequence shown here is derived from an EMBL/GenBank/DDBJ whole genome shotgun (WGS) entry which is preliminary data.</text>
</comment>
<dbReference type="SUPFAM" id="SSF53474">
    <property type="entry name" value="alpha/beta-Hydrolases"/>
    <property type="match status" value="1"/>
</dbReference>
<keyword evidence="3" id="KW-1185">Reference proteome</keyword>
<feature type="chain" id="PRO_5040487759" evidence="1">
    <location>
        <begin position="20"/>
        <end position="403"/>
    </location>
</feature>
<gene>
    <name evidence="2" type="ORF">M0811_12053</name>
</gene>
<keyword evidence="1" id="KW-0732">Signal</keyword>
<dbReference type="Pfam" id="PF02450">
    <property type="entry name" value="LCAT"/>
    <property type="match status" value="1"/>
</dbReference>
<feature type="signal peptide" evidence="1">
    <location>
        <begin position="1"/>
        <end position="19"/>
    </location>
</feature>
<dbReference type="GO" id="GO:0008374">
    <property type="term" value="F:O-acyltransferase activity"/>
    <property type="evidence" value="ECO:0007669"/>
    <property type="project" value="InterPro"/>
</dbReference>
<dbReference type="PANTHER" id="PTHR11440">
    <property type="entry name" value="LECITHIN-CHOLESTEROL ACYLTRANSFERASE-RELATED"/>
    <property type="match status" value="1"/>
</dbReference>